<evidence type="ECO:0000313" key="2">
    <source>
        <dbReference type="EMBL" id="KAA3675941.1"/>
    </source>
</evidence>
<reference evidence="2 3" key="1">
    <citation type="journal article" date="2019" name="Gigascience">
        <title>Whole-genome sequence of the oriental lung fluke Paragonimus westermani.</title>
        <authorList>
            <person name="Oey H."/>
            <person name="Zakrzewski M."/>
            <person name="Narain K."/>
            <person name="Devi K.R."/>
            <person name="Agatsuma T."/>
            <person name="Nawaratna S."/>
            <person name="Gobert G.N."/>
            <person name="Jones M.K."/>
            <person name="Ragan M.A."/>
            <person name="McManus D.P."/>
            <person name="Krause L."/>
        </authorList>
    </citation>
    <scope>NUCLEOTIDE SEQUENCE [LARGE SCALE GENOMIC DNA]</scope>
    <source>
        <strain evidence="2 3">IND2009</strain>
    </source>
</reference>
<comment type="caution">
    <text evidence="2">The sequence shown here is derived from an EMBL/GenBank/DDBJ whole genome shotgun (WGS) entry which is preliminary data.</text>
</comment>
<evidence type="ECO:0000256" key="1">
    <source>
        <dbReference type="SAM" id="MobiDB-lite"/>
    </source>
</evidence>
<organism evidence="2 3">
    <name type="scientific">Paragonimus westermani</name>
    <dbReference type="NCBI Taxonomy" id="34504"/>
    <lineage>
        <taxon>Eukaryota</taxon>
        <taxon>Metazoa</taxon>
        <taxon>Spiralia</taxon>
        <taxon>Lophotrochozoa</taxon>
        <taxon>Platyhelminthes</taxon>
        <taxon>Trematoda</taxon>
        <taxon>Digenea</taxon>
        <taxon>Plagiorchiida</taxon>
        <taxon>Troglotremata</taxon>
        <taxon>Troglotrematidae</taxon>
        <taxon>Paragonimus</taxon>
    </lineage>
</organism>
<evidence type="ECO:0008006" key="4">
    <source>
        <dbReference type="Google" id="ProtNLM"/>
    </source>
</evidence>
<proteinExistence type="predicted"/>
<gene>
    <name evidence="2" type="ORF">DEA37_0011269</name>
</gene>
<name>A0A5J4NKF6_9TREM</name>
<dbReference type="Proteomes" id="UP000324629">
    <property type="component" value="Unassembled WGS sequence"/>
</dbReference>
<protein>
    <recommendedName>
        <fullName evidence="4">Reverse transcriptase domain-containing protein</fullName>
    </recommendedName>
</protein>
<accession>A0A5J4NKF6</accession>
<evidence type="ECO:0000313" key="3">
    <source>
        <dbReference type="Proteomes" id="UP000324629"/>
    </source>
</evidence>
<feature type="compositionally biased region" description="Basic and acidic residues" evidence="1">
    <location>
        <begin position="110"/>
        <end position="123"/>
    </location>
</feature>
<dbReference type="EMBL" id="QNGE01002230">
    <property type="protein sequence ID" value="KAA3675941.1"/>
    <property type="molecule type" value="Genomic_DNA"/>
</dbReference>
<dbReference type="AlphaFoldDB" id="A0A5J4NKF6"/>
<sequence length="338" mass="37278">MVKFTIHYGLHSKTTHPRGLSGEALACLIFIRPGPFHRTHCCQVGESRQMEKPDSRHFACRGNTHLDPRTRVATGQPPAATRVQDVDVQSSIWEYANKPEGLVSTCEPDTAERPHNHDTDPPHPESQQPTEKISPPILLAGSAHLRTPGCQTLICNSVAYRTRSRTAPTSPSKYKYVSSDIPVDAGLIRSQLASIKPSQLPGSDGIHTVALKYGGEDISLLLFDIFTLSLTPGSLSPQWKSSTIKPAIEVARGLTVLKRITKCCMVELLLSRNLIDHSQHGFLNKRSCITCRLEFLDHVTESTDAGEAIIAILLDMAEAFDRVPHKRLPLKIASFESR</sequence>
<feature type="region of interest" description="Disordered" evidence="1">
    <location>
        <begin position="102"/>
        <end position="132"/>
    </location>
</feature>
<keyword evidence="3" id="KW-1185">Reference proteome</keyword>